<sequence length="543" mass="62530">MKLAACIFTLQTLLFLHFVSSRVEVTTSTSAFDPDVLKNALSIIEHRMAVQGAETFQCIFFDMDSKNPFNVILNDLLRSPILEHVGKFVVQGLKRQVNRYPKNPSLLVLHPGSAQDLLSRNGFMNINRFLQHLNPGTPVLVVMDFRQKSSQIIYEYLARGQFRRVTYLNMVTGHMMLACEYIHTAANMILDNPASIEMWHQKALRQRSIYYVSNNVTADGRVALEWIIATAKYLNVGATEYNEDEMEDFDILLEKALIVNTTSGNYRVIYENALEICRIAIHKGRPLNAIEIMLMPFNWQVWTLLLVIFVLAEIAKRVAPDLLQNDPFLHVVCGFEKHNLNQAARREKFILISLVVLMFFMTNAFETKVISLMISKPWIQHVKSLADFDKYGLKFRYDPKKNPSAGDNAVIGKYVVYRNDTNIIVNEPGYAFYVARSMIRQFLNFPEIIFLDEEYFDGVLGYRLGLRSIYVEALQFTLTALEEAGLFDLWRDLWTKRAYSKPKNVEKTYLNFHDMQPAWLALGIGLCVSFVGFLASYTLNPRW</sequence>
<dbReference type="InterPro" id="IPR052192">
    <property type="entry name" value="Insect_Ionotropic_Sensory_Rcpt"/>
</dbReference>
<keyword evidence="7" id="KW-0325">Glycoprotein</keyword>
<keyword evidence="5 8" id="KW-0472">Membrane</keyword>
<dbReference type="PANTHER" id="PTHR42643:SF41">
    <property type="entry name" value="IONOTROPIC RECEPTOR 20A-RELATED"/>
    <property type="match status" value="1"/>
</dbReference>
<protein>
    <recommendedName>
        <fullName evidence="13">Ionotropic glutamate receptor L-glutamate and glycine-binding domain-containing protein</fullName>
    </recommendedName>
</protein>
<evidence type="ECO:0000256" key="5">
    <source>
        <dbReference type="ARBA" id="ARBA00023136"/>
    </source>
</evidence>
<dbReference type="KEGG" id="cqu:CpipJ_CPIJ017098"/>
<dbReference type="PANTHER" id="PTHR42643">
    <property type="entry name" value="IONOTROPIC RECEPTOR 20A-RELATED"/>
    <property type="match status" value="1"/>
</dbReference>
<reference evidence="11" key="2">
    <citation type="submission" date="2020-05" db="UniProtKB">
        <authorList>
            <consortium name="EnsemblMetazoa"/>
        </authorList>
    </citation>
    <scope>IDENTIFICATION</scope>
    <source>
        <strain evidence="11">JHB</strain>
    </source>
</reference>
<feature type="chain" id="PRO_5014567296" description="Ionotropic glutamate receptor L-glutamate and glycine-binding domain-containing protein" evidence="9">
    <location>
        <begin position="22"/>
        <end position="543"/>
    </location>
</feature>
<evidence type="ECO:0000313" key="12">
    <source>
        <dbReference type="Proteomes" id="UP000002320"/>
    </source>
</evidence>
<comment type="subcellular location">
    <subcellularLocation>
        <location evidence="1">Cell membrane</location>
        <topology evidence="1">Multi-pass membrane protein</topology>
    </subcellularLocation>
</comment>
<evidence type="ECO:0000313" key="10">
    <source>
        <dbReference type="EMBL" id="EDS45172.1"/>
    </source>
</evidence>
<dbReference type="Proteomes" id="UP000002320">
    <property type="component" value="Unassembled WGS sequence"/>
</dbReference>
<dbReference type="VEuPathDB" id="VectorBase:CQUJHB020284"/>
<dbReference type="OrthoDB" id="7744623at2759"/>
<dbReference type="VEuPathDB" id="VectorBase:CPIJ017098"/>
<keyword evidence="3 8" id="KW-0812">Transmembrane</keyword>
<evidence type="ECO:0000256" key="7">
    <source>
        <dbReference type="ARBA" id="ARBA00023180"/>
    </source>
</evidence>
<dbReference type="EnsemblMetazoa" id="CPIJ017098-RA">
    <property type="protein sequence ID" value="CPIJ017098-PA"/>
    <property type="gene ID" value="CPIJ017098"/>
</dbReference>
<accession>B0XCX7</accession>
<dbReference type="AlphaFoldDB" id="B0XCX7"/>
<feature type="transmembrane region" description="Helical" evidence="8">
    <location>
        <begin position="518"/>
        <end position="539"/>
    </location>
</feature>
<keyword evidence="9" id="KW-0732">Signal</keyword>
<evidence type="ECO:0000256" key="2">
    <source>
        <dbReference type="ARBA" id="ARBA00022475"/>
    </source>
</evidence>
<evidence type="ECO:0000256" key="6">
    <source>
        <dbReference type="ARBA" id="ARBA00023170"/>
    </source>
</evidence>
<evidence type="ECO:0000256" key="1">
    <source>
        <dbReference type="ARBA" id="ARBA00004651"/>
    </source>
</evidence>
<gene>
    <name evidence="11" type="primary">6050997</name>
    <name evidence="10" type="ORF">CpipJ_CPIJ017098</name>
</gene>
<proteinExistence type="predicted"/>
<dbReference type="EMBL" id="DS232726">
    <property type="protein sequence ID" value="EDS45172.1"/>
    <property type="molecule type" value="Genomic_DNA"/>
</dbReference>
<name>B0XCX7_CULQU</name>
<evidence type="ECO:0008006" key="13">
    <source>
        <dbReference type="Google" id="ProtNLM"/>
    </source>
</evidence>
<keyword evidence="2" id="KW-1003">Cell membrane</keyword>
<evidence type="ECO:0000256" key="3">
    <source>
        <dbReference type="ARBA" id="ARBA00022692"/>
    </source>
</evidence>
<dbReference type="GO" id="GO:0005886">
    <property type="term" value="C:plasma membrane"/>
    <property type="evidence" value="ECO:0007669"/>
    <property type="project" value="UniProtKB-SubCell"/>
</dbReference>
<organism>
    <name type="scientific">Culex quinquefasciatus</name>
    <name type="common">Southern house mosquito</name>
    <name type="synonym">Culex pungens</name>
    <dbReference type="NCBI Taxonomy" id="7176"/>
    <lineage>
        <taxon>Eukaryota</taxon>
        <taxon>Metazoa</taxon>
        <taxon>Ecdysozoa</taxon>
        <taxon>Arthropoda</taxon>
        <taxon>Hexapoda</taxon>
        <taxon>Insecta</taxon>
        <taxon>Pterygota</taxon>
        <taxon>Neoptera</taxon>
        <taxon>Endopterygota</taxon>
        <taxon>Diptera</taxon>
        <taxon>Nematocera</taxon>
        <taxon>Culicoidea</taxon>
        <taxon>Culicidae</taxon>
        <taxon>Culicinae</taxon>
        <taxon>Culicini</taxon>
        <taxon>Culex</taxon>
        <taxon>Culex</taxon>
    </lineage>
</organism>
<evidence type="ECO:0000256" key="4">
    <source>
        <dbReference type="ARBA" id="ARBA00022989"/>
    </source>
</evidence>
<keyword evidence="6" id="KW-0675">Receptor</keyword>
<keyword evidence="4 8" id="KW-1133">Transmembrane helix</keyword>
<feature type="transmembrane region" description="Helical" evidence="8">
    <location>
        <begin position="349"/>
        <end position="365"/>
    </location>
</feature>
<feature type="signal peptide" evidence="9">
    <location>
        <begin position="1"/>
        <end position="21"/>
    </location>
</feature>
<evidence type="ECO:0000256" key="9">
    <source>
        <dbReference type="SAM" id="SignalP"/>
    </source>
</evidence>
<reference evidence="10" key="1">
    <citation type="submission" date="2007-03" db="EMBL/GenBank/DDBJ databases">
        <title>Annotation of Culex pipiens quinquefasciatus.</title>
        <authorList>
            <consortium name="The Broad Institute Genome Sequencing Platform"/>
            <person name="Atkinson P.W."/>
            <person name="Hemingway J."/>
            <person name="Christensen B.M."/>
            <person name="Higgs S."/>
            <person name="Kodira C."/>
            <person name="Hannick L."/>
            <person name="Megy K."/>
            <person name="O'Leary S."/>
            <person name="Pearson M."/>
            <person name="Haas B.J."/>
            <person name="Mauceli E."/>
            <person name="Wortman J.R."/>
            <person name="Lee N.H."/>
            <person name="Guigo R."/>
            <person name="Stanke M."/>
            <person name="Alvarado L."/>
            <person name="Amedeo P."/>
            <person name="Antoine C.H."/>
            <person name="Arensburger P."/>
            <person name="Bidwell S.L."/>
            <person name="Crawford M."/>
            <person name="Camaro F."/>
            <person name="Devon K."/>
            <person name="Engels R."/>
            <person name="Hammond M."/>
            <person name="Howarth C."/>
            <person name="Koehrsen M."/>
            <person name="Lawson D."/>
            <person name="Montgomery P."/>
            <person name="Nene V."/>
            <person name="Nusbaum C."/>
            <person name="Puiu D."/>
            <person name="Romero-Severson J."/>
            <person name="Severson D.W."/>
            <person name="Shumway M."/>
            <person name="Sisk P."/>
            <person name="Stolte C."/>
            <person name="Zeng Q."/>
            <person name="Eisenstadt E."/>
            <person name="Fraser-Liggett C."/>
            <person name="Strausberg R."/>
            <person name="Galagan J."/>
            <person name="Birren B."/>
            <person name="Collins F.H."/>
        </authorList>
    </citation>
    <scope>NUCLEOTIDE SEQUENCE [LARGE SCALE GENOMIC DNA]</scope>
    <source>
        <strain evidence="10">JHB</strain>
    </source>
</reference>
<evidence type="ECO:0000313" key="11">
    <source>
        <dbReference type="EnsemblMetazoa" id="CPIJ017098-PA"/>
    </source>
</evidence>
<keyword evidence="12" id="KW-1185">Reference proteome</keyword>
<dbReference type="HOGENOM" id="CLU_018838_1_0_1"/>
<dbReference type="FunCoup" id="B0XCX7">
    <property type="interactions" value="49"/>
</dbReference>
<evidence type="ECO:0000256" key="8">
    <source>
        <dbReference type="SAM" id="Phobius"/>
    </source>
</evidence>
<feature type="transmembrane region" description="Helical" evidence="8">
    <location>
        <begin position="297"/>
        <end position="315"/>
    </location>
</feature>
<dbReference type="InParanoid" id="B0XCX7"/>